<keyword evidence="3" id="KW-1185">Reference proteome</keyword>
<reference evidence="2" key="1">
    <citation type="submission" date="2018-08" db="EMBL/GenBank/DDBJ databases">
        <authorList>
            <person name="Rossello M."/>
        </authorList>
    </citation>
    <scope>NUCLEOTIDE SEQUENCE [LARGE SCALE GENOMIC DNA]</scope>
    <source>
        <strain evidence="2">cv. Chinese Spring</strain>
    </source>
</reference>
<dbReference type="EnsemblPlants" id="TraesCS6B02G235600.1">
    <property type="protein sequence ID" value="TraesCS6B02G235600.1"/>
    <property type="gene ID" value="TraesCS6B02G235600"/>
</dbReference>
<dbReference type="RefSeq" id="XP_044412923.1">
    <property type="nucleotide sequence ID" value="XM_044556988.1"/>
</dbReference>
<dbReference type="Gramene" id="TraesMAC6B03G03538060.1">
    <property type="protein sequence ID" value="TraesMAC6B03G03538060.1"/>
    <property type="gene ID" value="TraesMAC6B03G03538060"/>
</dbReference>
<feature type="region of interest" description="Disordered" evidence="1">
    <location>
        <begin position="348"/>
        <end position="392"/>
    </location>
</feature>
<dbReference type="OMA" id="PSIMCNP"/>
<dbReference type="Gramene" id="TraesPARA_EIv1.0_2063760.1">
    <property type="protein sequence ID" value="TraesPARA_EIv1.0_2063760.1.CDS"/>
    <property type="gene ID" value="TraesPARA_EIv1.0_2063760"/>
</dbReference>
<dbReference type="GeneID" id="123137291"/>
<dbReference type="InterPro" id="IPR040378">
    <property type="entry name" value="BASL"/>
</dbReference>
<feature type="compositionally biased region" description="Basic and acidic residues" evidence="1">
    <location>
        <begin position="133"/>
        <end position="148"/>
    </location>
</feature>
<dbReference type="Gramene" id="TraesLAC6B03G03493970.1">
    <property type="protein sequence ID" value="TraesLAC6B03G03493970.1"/>
    <property type="gene ID" value="TraesLAC6B03G03493970"/>
</dbReference>
<evidence type="ECO:0000313" key="2">
    <source>
        <dbReference type="EnsemblPlants" id="TraesCS6B02G235600.1"/>
    </source>
</evidence>
<evidence type="ECO:0000313" key="3">
    <source>
        <dbReference type="Proteomes" id="UP000019116"/>
    </source>
</evidence>
<dbReference type="Gramene" id="TraesJUL6B03G03568850.1">
    <property type="protein sequence ID" value="TraesJUL6B03G03568850.1"/>
    <property type="gene ID" value="TraesJUL6B03G03568850"/>
</dbReference>
<protein>
    <recommendedName>
        <fullName evidence="4">18S pre-ribosomal assembly protein gar2-like protein</fullName>
    </recommendedName>
</protein>
<dbReference type="Gramene" id="TraesNOR6B03G03573900.1">
    <property type="protein sequence ID" value="TraesNOR6B03G03573900.1"/>
    <property type="gene ID" value="TraesNOR6B03G03573900"/>
</dbReference>
<dbReference type="RefSeq" id="XP_044412921.1">
    <property type="nucleotide sequence ID" value="XM_044556986.1"/>
</dbReference>
<accession>A0A3B6PNG1</accession>
<organism evidence="2">
    <name type="scientific">Triticum aestivum</name>
    <name type="common">Wheat</name>
    <dbReference type="NCBI Taxonomy" id="4565"/>
    <lineage>
        <taxon>Eukaryota</taxon>
        <taxon>Viridiplantae</taxon>
        <taxon>Streptophyta</taxon>
        <taxon>Embryophyta</taxon>
        <taxon>Tracheophyta</taxon>
        <taxon>Spermatophyta</taxon>
        <taxon>Magnoliopsida</taxon>
        <taxon>Liliopsida</taxon>
        <taxon>Poales</taxon>
        <taxon>Poaceae</taxon>
        <taxon>BOP clade</taxon>
        <taxon>Pooideae</taxon>
        <taxon>Triticodae</taxon>
        <taxon>Triticeae</taxon>
        <taxon>Triticinae</taxon>
        <taxon>Triticum</taxon>
    </lineage>
</organism>
<dbReference type="OrthoDB" id="1911032at2759"/>
<dbReference type="Gramene" id="TraesJAG6B03G03528080.1">
    <property type="protein sequence ID" value="TraesJAG6B03G03528080.1"/>
    <property type="gene ID" value="TraesJAG6B03G03528080"/>
</dbReference>
<dbReference type="Gramene" id="TraesARI6B03G03498840.1">
    <property type="protein sequence ID" value="TraesARI6B03G03498840.1"/>
    <property type="gene ID" value="TraesARI6B03G03498840"/>
</dbReference>
<dbReference type="Gramene" id="TraesSTA6B03G03528980.1">
    <property type="protein sequence ID" value="TraesSTA6B03G03528980.1"/>
    <property type="gene ID" value="TraesSTA6B03G03528980"/>
</dbReference>
<dbReference type="PANTHER" id="PTHR33914">
    <property type="entry name" value="18S PRE-RIBOSOMAL ASSEMBLY PROTEIN GAR2-LIKE PROTEIN"/>
    <property type="match status" value="1"/>
</dbReference>
<evidence type="ECO:0008006" key="4">
    <source>
        <dbReference type="Google" id="ProtNLM"/>
    </source>
</evidence>
<dbReference type="AlphaFoldDB" id="A0A3B6PNG1"/>
<dbReference type="Gramene" id="TraesRN6B0100688600.1">
    <property type="protein sequence ID" value="TraesRN6B0100688600.1"/>
    <property type="gene ID" value="TraesRN6B0100688600"/>
</dbReference>
<dbReference type="Gramene" id="TraesCS6B03G0682300.1">
    <property type="protein sequence ID" value="TraesCS6B03G0682300.1.CDS"/>
    <property type="gene ID" value="TraesCS6B03G0682300"/>
</dbReference>
<sequence length="507" mass="54527">MKLVCRTEHFTEKMLEDKNPAQDMVDIAGHVEQKDPSYEKDIVEIKLPDSVASFDYGGNFVKDVCIDDGQPLPRKISEDKVVDEKSSPNFDCQMIHANDAPTYTEKDCAAKAFHKPKPEAVLPVNFAPDSNNEKRYSSCEKHGPEGKSKATNFGDLSEKKISLEELLRLESAEECLHKGAISSETSKNHMLSFHGEAVRQVSANVGHGVEVIASKTSGLVNDTVSSKNNIDDCSVTTSEECDAAASFDARGLNLIVHYNPFVGHGSLEDTCKPECSTSAISDAASTGPICTFEKTDTISAEGFNEVEITEPRVDALSSLGSEIRSSAKSNDQNGSIMGETITNKMHETEAATTSSAENVEPNGANGENSKEHGTGGTADIHGSSQIDEGANDDAVNRSPVLAQHDNVCEHNAPDSAKAPSRTGNGYPPFEPGFGPSIMSAPVSNSGHLAYSGNISIGSGSSTTSTRSFAFPVLQKDWISSPVRMAKGERRCTRRRRGWRKGLLCCKF</sequence>
<dbReference type="GO" id="GO:0009786">
    <property type="term" value="P:regulation of asymmetric cell division"/>
    <property type="evidence" value="ECO:0000318"/>
    <property type="project" value="GO_Central"/>
</dbReference>
<dbReference type="Gramene" id="TraesCS6B02G235600.1">
    <property type="protein sequence ID" value="TraesCS6B02G235600.1"/>
    <property type="gene ID" value="TraesCS6B02G235600"/>
</dbReference>
<feature type="region of interest" description="Disordered" evidence="1">
    <location>
        <begin position="407"/>
        <end position="432"/>
    </location>
</feature>
<evidence type="ECO:0000256" key="1">
    <source>
        <dbReference type="SAM" id="MobiDB-lite"/>
    </source>
</evidence>
<feature type="region of interest" description="Disordered" evidence="1">
    <location>
        <begin position="133"/>
        <end position="152"/>
    </location>
</feature>
<dbReference type="Gramene" id="TraesLDM6B03G03541370.1">
    <property type="protein sequence ID" value="TraesLDM6B03G03541370.1"/>
    <property type="gene ID" value="TraesLDM6B03G03541370"/>
</dbReference>
<gene>
    <name evidence="2" type="primary">LOC123137291</name>
</gene>
<dbReference type="PANTHER" id="PTHR33914:SF2">
    <property type="entry name" value="OS02G0582100 PROTEIN"/>
    <property type="match status" value="1"/>
</dbReference>
<dbReference type="Gramene" id="TraesPARA_EIv1.0_2063760.5">
    <property type="protein sequence ID" value="TraesPARA_EIv1.0_2063760.5.CDS"/>
    <property type="gene ID" value="TraesPARA_EIv1.0_2063760"/>
</dbReference>
<proteinExistence type="predicted"/>
<dbReference type="Gramene" id="TraesSYM6B03G03482010.1">
    <property type="protein sequence ID" value="TraesSYM6B03G03482010.1"/>
    <property type="gene ID" value="TraesSYM6B03G03482010"/>
</dbReference>
<name>A0A3B6PNG1_WHEAT</name>
<reference evidence="2" key="2">
    <citation type="submission" date="2018-10" db="UniProtKB">
        <authorList>
            <consortium name="EnsemblPlants"/>
        </authorList>
    </citation>
    <scope>IDENTIFICATION</scope>
</reference>
<dbReference type="Proteomes" id="UP000019116">
    <property type="component" value="Chromosome 6B"/>
</dbReference>